<dbReference type="Pfam" id="PF00550">
    <property type="entry name" value="PP-binding"/>
    <property type="match status" value="3"/>
</dbReference>
<dbReference type="KEGG" id="cby:CLM_0374"/>
<dbReference type="InterPro" id="IPR025110">
    <property type="entry name" value="AMP-bd_C"/>
</dbReference>
<feature type="domain" description="Carrier" evidence="6">
    <location>
        <begin position="3306"/>
        <end position="3380"/>
    </location>
</feature>
<dbReference type="GO" id="GO:0008610">
    <property type="term" value="P:lipid biosynthetic process"/>
    <property type="evidence" value="ECO:0007669"/>
    <property type="project" value="UniProtKB-ARBA"/>
</dbReference>
<dbReference type="FunFam" id="2.30.38.10:FF:000001">
    <property type="entry name" value="Non-ribosomal peptide synthetase PvdI"/>
    <property type="match status" value="3"/>
</dbReference>
<evidence type="ECO:0000256" key="1">
    <source>
        <dbReference type="ARBA" id="ARBA00001957"/>
    </source>
</evidence>
<dbReference type="NCBIfam" id="TIGR01720">
    <property type="entry name" value="NRPS-para261"/>
    <property type="match status" value="2"/>
</dbReference>
<dbReference type="PROSITE" id="PS00012">
    <property type="entry name" value="PHOSPHOPANTETHEINE"/>
    <property type="match status" value="3"/>
</dbReference>
<dbReference type="Pfam" id="PF00501">
    <property type="entry name" value="AMP-binding"/>
    <property type="match status" value="3"/>
</dbReference>
<dbReference type="Proteomes" id="UP000001374">
    <property type="component" value="Chromosome"/>
</dbReference>
<dbReference type="InterPro" id="IPR001242">
    <property type="entry name" value="Condensation_dom"/>
</dbReference>
<dbReference type="PANTHER" id="PTHR45398">
    <property type="match status" value="1"/>
</dbReference>
<dbReference type="Gene3D" id="3.30.300.30">
    <property type="match status" value="3"/>
</dbReference>
<dbReference type="PANTHER" id="PTHR45398:SF1">
    <property type="entry name" value="ENZYME, PUTATIVE (JCVI)-RELATED"/>
    <property type="match status" value="1"/>
</dbReference>
<dbReference type="SMART" id="SM00823">
    <property type="entry name" value="PKS_PP"/>
    <property type="match status" value="2"/>
</dbReference>
<dbReference type="EMBL" id="CP001581">
    <property type="protein sequence ID" value="ACO84323.1"/>
    <property type="molecule type" value="Genomic_DNA"/>
</dbReference>
<dbReference type="PROSITE" id="PS50075">
    <property type="entry name" value="CARRIER"/>
    <property type="match status" value="3"/>
</dbReference>
<feature type="domain" description="Carrier" evidence="6">
    <location>
        <begin position="2282"/>
        <end position="2357"/>
    </location>
</feature>
<evidence type="ECO:0000313" key="7">
    <source>
        <dbReference type="EMBL" id="ACO84323.1"/>
    </source>
</evidence>
<dbReference type="Gene3D" id="3.30.559.10">
    <property type="entry name" value="Chloramphenicol acetyltransferase-like domain"/>
    <property type="match status" value="4"/>
</dbReference>
<dbReference type="FunFam" id="3.40.50.12780:FF:000012">
    <property type="entry name" value="Non-ribosomal peptide synthetase"/>
    <property type="match status" value="2"/>
</dbReference>
<comment type="similarity">
    <text evidence="2">Belongs to the ATP-dependent AMP-binding enzyme family.</text>
</comment>
<dbReference type="Gene3D" id="3.40.50.980">
    <property type="match status" value="6"/>
</dbReference>
<dbReference type="Pfam" id="PF00668">
    <property type="entry name" value="Condensation"/>
    <property type="match status" value="5"/>
</dbReference>
<dbReference type="RefSeq" id="WP_012704165.1">
    <property type="nucleotide sequence ID" value="NC_012563.1"/>
</dbReference>
<protein>
    <submittedName>
        <fullName evidence="7">Amino acid adenylation domain protein</fullName>
    </submittedName>
</protein>
<evidence type="ECO:0000256" key="3">
    <source>
        <dbReference type="ARBA" id="ARBA00022450"/>
    </source>
</evidence>
<evidence type="ECO:0000259" key="6">
    <source>
        <dbReference type="PROSITE" id="PS50075"/>
    </source>
</evidence>
<organism evidence="7 8">
    <name type="scientific">Clostridium botulinum (strain Kyoto / Type A2)</name>
    <dbReference type="NCBI Taxonomy" id="536232"/>
    <lineage>
        <taxon>Bacteria</taxon>
        <taxon>Bacillati</taxon>
        <taxon>Bacillota</taxon>
        <taxon>Clostridia</taxon>
        <taxon>Eubacteriales</taxon>
        <taxon>Clostridiaceae</taxon>
        <taxon>Clostridium</taxon>
    </lineage>
</organism>
<dbReference type="Gene3D" id="3.30.559.30">
    <property type="entry name" value="Nonribosomal peptide synthetase, condensation domain"/>
    <property type="match status" value="5"/>
</dbReference>
<dbReference type="CDD" id="cd19531">
    <property type="entry name" value="LCL_NRPS-like"/>
    <property type="match status" value="1"/>
</dbReference>
<dbReference type="Gene3D" id="2.30.38.10">
    <property type="entry name" value="Luciferase, Domain 3"/>
    <property type="match status" value="3"/>
</dbReference>
<gene>
    <name evidence="7" type="ordered locus">CLM_0374</name>
</gene>
<dbReference type="NCBIfam" id="TIGR01733">
    <property type="entry name" value="AA-adenyl-dom"/>
    <property type="match status" value="3"/>
</dbReference>
<dbReference type="InterPro" id="IPR045851">
    <property type="entry name" value="AMP-bd_C_sf"/>
</dbReference>
<dbReference type="GO" id="GO:0043041">
    <property type="term" value="P:amino acid activation for nonribosomal peptide biosynthetic process"/>
    <property type="evidence" value="ECO:0007669"/>
    <property type="project" value="UniProtKB-ARBA"/>
</dbReference>
<comment type="cofactor">
    <cofactor evidence="1">
        <name>pantetheine 4'-phosphate</name>
        <dbReference type="ChEBI" id="CHEBI:47942"/>
    </cofactor>
</comment>
<keyword evidence="4" id="KW-0597">Phosphoprotein</keyword>
<keyword evidence="3" id="KW-0596">Phosphopantetheine</keyword>
<dbReference type="NCBIfam" id="NF003417">
    <property type="entry name" value="PRK04813.1"/>
    <property type="match status" value="3"/>
</dbReference>
<dbReference type="InterPro" id="IPR020845">
    <property type="entry name" value="AMP-binding_CS"/>
</dbReference>
<keyword evidence="5" id="KW-0045">Antibiotic biosynthesis</keyword>
<dbReference type="FunFam" id="3.40.50.980:FF:000001">
    <property type="entry name" value="Non-ribosomal peptide synthetase"/>
    <property type="match status" value="3"/>
</dbReference>
<dbReference type="HOGENOM" id="CLU_000022_0_0_9"/>
<reference evidence="7 8" key="1">
    <citation type="submission" date="2008-10" db="EMBL/GenBank/DDBJ databases">
        <title>Genome sequence of Clostridium botulinum A2 Kyoto.</title>
        <authorList>
            <person name="Shrivastava S."/>
            <person name="Brinkac L.M."/>
            <person name="Brown J.L."/>
            <person name="Bruce D."/>
            <person name="Detter C.C."/>
            <person name="Johnson E.A."/>
            <person name="Munk C.A."/>
            <person name="Smith L.A."/>
            <person name="Smith T.J."/>
            <person name="Sutton G."/>
            <person name="Brettin T.S."/>
        </authorList>
    </citation>
    <scope>NUCLEOTIDE SEQUENCE [LARGE SCALE GENOMIC DNA]</scope>
    <source>
        <strain evidence="8">Kyoto / Type A2</strain>
    </source>
</reference>
<name>C1FRI9_CLOBJ</name>
<dbReference type="InterPro" id="IPR023213">
    <property type="entry name" value="CAT-like_dom_sf"/>
</dbReference>
<dbReference type="PROSITE" id="PS00455">
    <property type="entry name" value="AMP_BINDING"/>
    <property type="match status" value="3"/>
</dbReference>
<dbReference type="CDD" id="cd12117">
    <property type="entry name" value="A_NRPS_Srf_like"/>
    <property type="match status" value="1"/>
</dbReference>
<dbReference type="Pfam" id="PF13193">
    <property type="entry name" value="AMP-binding_C"/>
    <property type="match status" value="3"/>
</dbReference>
<dbReference type="InterPro" id="IPR020806">
    <property type="entry name" value="PKS_PP-bd"/>
</dbReference>
<accession>C1FRI9</accession>
<dbReference type="GO" id="GO:0003824">
    <property type="term" value="F:catalytic activity"/>
    <property type="evidence" value="ECO:0007669"/>
    <property type="project" value="InterPro"/>
</dbReference>
<dbReference type="eggNOG" id="COG1020">
    <property type="taxonomic scope" value="Bacteria"/>
</dbReference>
<evidence type="ECO:0000256" key="4">
    <source>
        <dbReference type="ARBA" id="ARBA00022553"/>
    </source>
</evidence>
<dbReference type="FunFam" id="3.30.300.30:FF:000010">
    <property type="entry name" value="Enterobactin synthetase component F"/>
    <property type="match status" value="3"/>
</dbReference>
<feature type="domain" description="Carrier" evidence="6">
    <location>
        <begin position="774"/>
        <end position="848"/>
    </location>
</feature>
<dbReference type="FunFam" id="1.10.1200.10:FF:000005">
    <property type="entry name" value="Nonribosomal peptide synthetase 1"/>
    <property type="match status" value="3"/>
</dbReference>
<dbReference type="CDD" id="cd19534">
    <property type="entry name" value="E_NRPS"/>
    <property type="match status" value="2"/>
</dbReference>
<sequence>MLDNLYSNIICSDEKFKQKLEYWINTLSGELKPIDLPCKYNNNYKYNKEYGTINIKISQSEYDNLITLNKNSDIAIYITLLSVFNSLISKYTGNTEVMIGSPVLKDKDKIVNSLIAIRSNICLNDTFKQILLKTKEITLEAYKNQNYPMNTVLKNIGLEEKYFYSMLNVIFAMENIHELEFLESYQYDLLFLWKRECNGIFCEIKYNVDAFNKADINIMINYYIRILKYILNDINIMIKDINLITEEEKNKLLYEFNDTYTKYLKDKTIQELFEEQVERTPDNIAMVFEDKKLTYRELNEKANSIARVLRDKGAKADSIVGIMVERSIEMIVGIIGILKSGGAYLPIDPYLPKGRILHMIQDSHSNILLTTEEFLEDIKFNVEIINLSNRNLYKHKNSNLEIINKSNDLAYVIYTSGSTGSPKGVMIEHKSINNLVLEFKKSIYSKYNEKLRVALLAPYYFDASVKQIFVALIEGHTLYITNEDIRKDGEELLKYYKVNKIDVSDGTPSHINMISYYLNEFKDLTIKHLIIGGDILNQTHVKKVFKILEDIKISNVYGPTECCVDCSIYTMEQEKNKNMENMSIGRPISNCEIYILDKDYKLAPIGVLGELCISGDGLARGYLNNPELTAEKFVDNPFEPGIKMYKTGDLARWLPDGNIEFLGRIDNQVKIRGFRIELEEIENRLLEYEGVKEAVVVAKEDKERSKYLCAYIVSNNKIDRNELKNYLLKDLPEYMIPLNFVNIKKIPLTSNGKVDRKILENREDLINIYEECEKPRNSMEEVMIEVFKEVLGVENLGINHSFFDLGGDSIKAIRLISKLKKHGYKLEIKDLFKYNTIKDVSNRITLEENSIINQELVKGKIDLIPIQKWFFEKDFIDNHHWNQAVMLFNEEGFNESIIKKVFDKITEHHDALRIVFKNEKEDVLQFNRGLEGELYSLEVFDYRSVENYKKEIENKCNKLQSSINLSNGPLVKLGMFKTKEGDHLLIFIHHLVIDGVSWRILLEDFSLIYNMELNNKPITLQEKTNSFKEWSTYIKEYANSKDLLQEEEYWENIENTKIKKIPKDNEIKDSIFKDNRSISIRLSEEDTENLLRNVNKAYNTEINDILLTALGLTIKQWSKENKVLINLEGHGREEFSSNINVSRTIGWFTNQYPLVLDISKDKDISYEIKNTKETLRRVPNKGMGYGILRYIKNKWDNNINPEISFNYLGQFDEEIKSNVFKISNLPIGQSMSLNSENTYCLNINGMISNGVLNMNFGYNSKEYNEETIKEISNNYKNNLVNIINHCLSKEKTELTPTDLGDSNLTIDQLDILSLKYRNRGLEIKNIYSLTPMQMGMLFHALKDEESSSYFEQSIFTLKGEIDLNIFERSFNKVIERYDILRTVFVYENVDKPKQIVFKERKARIGYEDISKLSNESKENYIENFISKDKEKGFNLGKDLLIKISILKVEKDKYEVVWSFHHILMDGWCLNIIMNDFFNIYSQLQEEKSIELPKVTPYIEYIKWLEDRKKLNNEGEEYWRNYLSCYENVARIPISAERHKEEKYELKELKFAINKEKTKKLERIVKTERVTMNTIIQAVWGILLQRYNNIDDVVFGTVVSGRNANIEGIDRMVGLFINTIPVRIKTESGMSFVELIKEIQKLSLESSKYDYYPLAEIQSKTKLKNELINNIVVYENYYIDNSSINLNEKINKKFIMENMKSREETNYDLNLIIGPSEELNIKLLYNKKIYDDYIIEKISKQFALIIDTIISNKNILVDKIEIIEEEEKKQILYEFNDTKVDYPKNKTIQELFEEQVEKTPNNIAVVFEDKKLTYRELNEKANKIASILRKEGVTEESIIGIIANKSIDTIIGIVGVIKLSAVYLPIDPNLPKKRIDFILNDCKVNIVLGKGLKEIDSNIRLLDIEERIEYEECTANPDIFKKTNLLAYIMYTSGSTGVPKGVLVEQKNVIRLVKNTNYMDFKNIRILQTGSIAFDASTFEIWGSLLNGGMLCLVNDKEILNTESIKSNITKNCINTIWITSAFFNKLAEEKTSIFSGLRHLLIGGDTLSPKHINMVLDKCNGLKIINGYGPTENTTFSTAYLIEKRYYSSIPIGKPISNSNVYIVDKNCNLTPIGISGELCVGGEGLAKGYLNREDLTAEKFIENPFEPGKRMYRTGDLARWLPDGNIEFLGRIDNQVKIRGFRIELNEIQSHLLTYEAVKEVAVIDREDEDKNKYICAYIVCDKELTVGEIRGYLLNKLPEYMVPSYFIQIEKLPLTLNGKLDKKALPEPYRKINTGVKYEAPRNEIQEKLLSIWREVLGVENIGLNDNFFELGGHSLNATTIVSKIYSKLEVDVPLEEVFKNQTIKGIYEYIKSRERSICSSIQLIGEKEFYEASSAQKRMYTLQKLDEKSIAYNMPIVMKIEGKLNKERLEKAVMELIKRHEALRTSFEIVDEKIVQKVNKAIKFNINYIQETDKSIDQIIKEFISPFDLEKPSLFRVAIAEIIGENYLLIDMHHIVSDGISMDILIKEFTALYNGKTLKPLKVQYKDFAAWQNNLLRSEVMKSKEEYWMNRFNDEIPVLNMPTDYTRPSIMNFEGDRINFSIEKDITNRIRKIARETGSTIYMILLSGLNILLSKYSGQEDIIIGSPIAGRTHVDLEPIIGMFVNTIAMRNYPRGEKTYKEFLKEVKENALRAYENQDYQFEELVDKLNIIRDMSRNPLFDVMFTMQNMDIEDIENIAIDDLKFELYDTYNNISKFDLTLSAIEIEEEILLSIEYNTRLYKRETIEKMINHFSRILSNLSKDIYIKIDEIEIIEEEEKNQILYEFNDTKVEYPKDKAIQELFEEQVEKTPNNIAVVFEDKKLTYRELNEKANSLARVLRDKGVKADSIVGIMVERSIEMIVGIMGILKSGGAYLPIDPSYPVERIEYMIEDAKIDILITSEEFINKVKFTKSIVNIKEKSLLKKDNLDIINKSSDLAYVIYTSGSTGRPKGVMVEHKSLINLCNYHNKKFNIKEEDKSTSYAEFSFDASVWEVFPYLIIGATIYIINENIKLDIIKLNKYYEKNNITISFLPTPICQQFMEVDNTSLRVILTGGDKLNNYKEKQISIINNYGPTEATVLTTSYNVKSKVNNIPIGKPMYNQRVYILNNKKVAPIGVSGELCISGDGLARGYLNNPELTSEKFVDNPFEPGERMYRTGDLARWLPDGNIEFLGRIDNQVKIRGFRIELEEIENRLLEYEGVKEAVVVAKEDKERSKYLCAYIVSNNKIDRNELKNYLLKDLPEYMIPLNFVNIKKIPLTSNGKVDRKILENREDLINIYEECEKPRNSMEEVMIEVFKEVLGVENLGINHSFFDLGGDSIKAIRLISKLKKHGYKLEIKDLFKYNTIKDVSNRITLEENSIINQELVKGKIDLIPIQKWFFEKDFIDNHHWNQAVMLFNEEGFNESIIKKVFDKITEHHDALRIVFKNEKEDVLQFNRGLEGELYSLEVFDYRSVENYKKEIENKCNKLQSSINLSNGPLVKLGMFKTKEGDHLLIVIHHLVIDGVSWRILLEDFSLIYNMELNNKPITLQEKTNSFKEWSTYIKEYANSKDLLQEEEYWENIENTKIKKVPKDNEIKDSIFKDNRSISIRLSEEDTENLLRNVNKAYNTEINDILLTALGLTIKQWSKENKVLINLEGHGREEFSSNINVSRTIGWFTNQYPLVLDISRDKDISYEIKNTKETLRRVPNKGMGYGILRYIKNKWDNNINPEISFNYLGQFDEEIKSNVFKISNLPIGQSMSLNSENTYCLNINGMISNGVLNMNFGYNSKEYNEETIKEISNNYKNNLVNIINHCIEKDGQEQTPSDLGDSTLSIEELEFLTEQYLTTE</sequence>
<dbReference type="GO" id="GO:0031177">
    <property type="term" value="F:phosphopantetheine binding"/>
    <property type="evidence" value="ECO:0007669"/>
    <property type="project" value="InterPro"/>
</dbReference>
<dbReference type="FunFam" id="3.30.559.30:FF:000001">
    <property type="entry name" value="Non-ribosomal peptide synthetase"/>
    <property type="match status" value="1"/>
</dbReference>
<dbReference type="SUPFAM" id="SSF56801">
    <property type="entry name" value="Acetyl-CoA synthetase-like"/>
    <property type="match status" value="3"/>
</dbReference>
<dbReference type="CDD" id="cd19543">
    <property type="entry name" value="DCL_NRPS"/>
    <property type="match status" value="1"/>
</dbReference>
<dbReference type="InterPro" id="IPR036736">
    <property type="entry name" value="ACP-like_sf"/>
</dbReference>
<evidence type="ECO:0000313" key="8">
    <source>
        <dbReference type="Proteomes" id="UP000001374"/>
    </source>
</evidence>
<dbReference type="Gene3D" id="1.10.1200.10">
    <property type="entry name" value="ACP-like"/>
    <property type="match status" value="3"/>
</dbReference>
<dbReference type="InterPro" id="IPR006162">
    <property type="entry name" value="Ppantetheine_attach_site"/>
</dbReference>
<dbReference type="InterPro" id="IPR009081">
    <property type="entry name" value="PP-bd_ACP"/>
</dbReference>
<dbReference type="GO" id="GO:0017000">
    <property type="term" value="P:antibiotic biosynthetic process"/>
    <property type="evidence" value="ECO:0007669"/>
    <property type="project" value="UniProtKB-KW"/>
</dbReference>
<dbReference type="InterPro" id="IPR000873">
    <property type="entry name" value="AMP-dep_synth/lig_dom"/>
</dbReference>
<evidence type="ECO:0000256" key="5">
    <source>
        <dbReference type="ARBA" id="ARBA00023194"/>
    </source>
</evidence>
<proteinExistence type="inferred from homology"/>
<dbReference type="InterPro" id="IPR010071">
    <property type="entry name" value="AA_adenyl_dom"/>
</dbReference>
<dbReference type="SUPFAM" id="SSF52777">
    <property type="entry name" value="CoA-dependent acyltransferases"/>
    <property type="match status" value="9"/>
</dbReference>
<dbReference type="GO" id="GO:0044550">
    <property type="term" value="P:secondary metabolite biosynthetic process"/>
    <property type="evidence" value="ECO:0007669"/>
    <property type="project" value="UniProtKB-ARBA"/>
</dbReference>
<dbReference type="InterPro" id="IPR010060">
    <property type="entry name" value="NRPS_synth"/>
</dbReference>
<dbReference type="SUPFAM" id="SSF47336">
    <property type="entry name" value="ACP-like"/>
    <property type="match status" value="3"/>
</dbReference>
<evidence type="ECO:0000256" key="2">
    <source>
        <dbReference type="ARBA" id="ARBA00006432"/>
    </source>
</evidence>